<comment type="caution">
    <text evidence="1">The sequence shown here is derived from an EMBL/GenBank/DDBJ whole genome shotgun (WGS) entry which is preliminary data.</text>
</comment>
<sequence>MARPKFYAAYGALVPQRKKQAVAFKPVDYVVVRGKKVKCDSKVINDVMECPDDIDDDCQHLIRTKTLETMKKWLAPLISDDTQPAEALFPTPDPGPLGTFSVVPFYTPGSFAAILPPRVIVVVVSRPPLT</sequence>
<organism evidence="1 2">
    <name type="scientific">Solanum commersonii</name>
    <name type="common">Commerson's wild potato</name>
    <name type="synonym">Commerson's nightshade</name>
    <dbReference type="NCBI Taxonomy" id="4109"/>
    <lineage>
        <taxon>Eukaryota</taxon>
        <taxon>Viridiplantae</taxon>
        <taxon>Streptophyta</taxon>
        <taxon>Embryophyta</taxon>
        <taxon>Tracheophyta</taxon>
        <taxon>Spermatophyta</taxon>
        <taxon>Magnoliopsida</taxon>
        <taxon>eudicotyledons</taxon>
        <taxon>Gunneridae</taxon>
        <taxon>Pentapetalae</taxon>
        <taxon>asterids</taxon>
        <taxon>lamiids</taxon>
        <taxon>Solanales</taxon>
        <taxon>Solanaceae</taxon>
        <taxon>Solanoideae</taxon>
        <taxon>Solaneae</taxon>
        <taxon>Solanum</taxon>
    </lineage>
</organism>
<dbReference type="EMBL" id="JACXVP010000012">
    <property type="protein sequence ID" value="KAG5571332.1"/>
    <property type="molecule type" value="Genomic_DNA"/>
</dbReference>
<dbReference type="Proteomes" id="UP000824120">
    <property type="component" value="Chromosome 12"/>
</dbReference>
<dbReference type="PANTHER" id="PTHR33180">
    <property type="entry name" value="PHOTOSYSTEM II CP43 REACTION CENTER PROTEIN"/>
    <property type="match status" value="1"/>
</dbReference>
<name>A0A9J5W7Y2_SOLCO</name>
<accession>A0A9J5W7Y2</accession>
<dbReference type="AlphaFoldDB" id="A0A9J5W7Y2"/>
<reference evidence="1 2" key="1">
    <citation type="submission" date="2020-09" db="EMBL/GenBank/DDBJ databases">
        <title>De no assembly of potato wild relative species, Solanum commersonii.</title>
        <authorList>
            <person name="Cho K."/>
        </authorList>
    </citation>
    <scope>NUCLEOTIDE SEQUENCE [LARGE SCALE GENOMIC DNA]</scope>
    <source>
        <strain evidence="1">LZ3.2</strain>
        <tissue evidence="1">Leaf</tissue>
    </source>
</reference>
<evidence type="ECO:0000313" key="1">
    <source>
        <dbReference type="EMBL" id="KAG5571332.1"/>
    </source>
</evidence>
<gene>
    <name evidence="1" type="ORF">H5410_061098</name>
</gene>
<evidence type="ECO:0000313" key="2">
    <source>
        <dbReference type="Proteomes" id="UP000824120"/>
    </source>
</evidence>
<keyword evidence="2" id="KW-1185">Reference proteome</keyword>
<protein>
    <submittedName>
        <fullName evidence="1">Uncharacterized protein</fullName>
    </submittedName>
</protein>
<dbReference type="PANTHER" id="PTHR33180:SF31">
    <property type="entry name" value="POLYPROTEIN PROTEIN"/>
    <property type="match status" value="1"/>
</dbReference>
<proteinExistence type="predicted"/>